<dbReference type="Proteomes" id="UP000824120">
    <property type="component" value="Chromosome 12"/>
</dbReference>
<proteinExistence type="predicted"/>
<gene>
    <name evidence="2" type="ORF">H5410_063163</name>
</gene>
<evidence type="ECO:0000256" key="1">
    <source>
        <dbReference type="SAM" id="MobiDB-lite"/>
    </source>
</evidence>
<evidence type="ECO:0000313" key="2">
    <source>
        <dbReference type="EMBL" id="KAG5573397.1"/>
    </source>
</evidence>
<keyword evidence="3" id="KW-1185">Reference proteome</keyword>
<evidence type="ECO:0000313" key="3">
    <source>
        <dbReference type="Proteomes" id="UP000824120"/>
    </source>
</evidence>
<dbReference type="EMBL" id="JACXVP010000012">
    <property type="protein sequence ID" value="KAG5573397.1"/>
    <property type="molecule type" value="Genomic_DNA"/>
</dbReference>
<protein>
    <submittedName>
        <fullName evidence="2">Uncharacterized protein</fullName>
    </submittedName>
</protein>
<organism evidence="2 3">
    <name type="scientific">Solanum commersonii</name>
    <name type="common">Commerson's wild potato</name>
    <name type="synonym">Commerson's nightshade</name>
    <dbReference type="NCBI Taxonomy" id="4109"/>
    <lineage>
        <taxon>Eukaryota</taxon>
        <taxon>Viridiplantae</taxon>
        <taxon>Streptophyta</taxon>
        <taxon>Embryophyta</taxon>
        <taxon>Tracheophyta</taxon>
        <taxon>Spermatophyta</taxon>
        <taxon>Magnoliopsida</taxon>
        <taxon>eudicotyledons</taxon>
        <taxon>Gunneridae</taxon>
        <taxon>Pentapetalae</taxon>
        <taxon>asterids</taxon>
        <taxon>lamiids</taxon>
        <taxon>Solanales</taxon>
        <taxon>Solanaceae</taxon>
        <taxon>Solanoideae</taxon>
        <taxon>Solaneae</taxon>
        <taxon>Solanum</taxon>
    </lineage>
</organism>
<accession>A0A9J5WD08</accession>
<comment type="caution">
    <text evidence="2">The sequence shown here is derived from an EMBL/GenBank/DDBJ whole genome shotgun (WGS) entry which is preliminary data.</text>
</comment>
<dbReference type="AlphaFoldDB" id="A0A9J5WD08"/>
<feature type="region of interest" description="Disordered" evidence="1">
    <location>
        <begin position="110"/>
        <end position="134"/>
    </location>
</feature>
<name>A0A9J5WD08_SOLCO</name>
<feature type="region of interest" description="Disordered" evidence="1">
    <location>
        <begin position="42"/>
        <end position="61"/>
    </location>
</feature>
<reference evidence="2 3" key="1">
    <citation type="submission" date="2020-09" db="EMBL/GenBank/DDBJ databases">
        <title>De no assembly of potato wild relative species, Solanum commersonii.</title>
        <authorList>
            <person name="Cho K."/>
        </authorList>
    </citation>
    <scope>NUCLEOTIDE SEQUENCE [LARGE SCALE GENOMIC DNA]</scope>
    <source>
        <strain evidence="2">LZ3.2</strain>
        <tissue evidence="2">Leaf</tissue>
    </source>
</reference>
<sequence>MRTSNNNNDKTPKLTSPISLDFHNAASCEQLETIRPPNRPLLFLSATGHHQNPNPTEPKINSELRRDCEQSEIVPTFFTSIERVEEVGKRKRADKRTDFWPVRSGSCKLTGLNRKEPSNSTEANPDFYPIDPVR</sequence>